<name>A0A6P2G6G4_9BURK</name>
<dbReference type="EMBL" id="CABVLY010000005">
    <property type="protein sequence ID" value="VVU49165.1"/>
    <property type="molecule type" value="Genomic_DNA"/>
</dbReference>
<reference evidence="1 2" key="1">
    <citation type="submission" date="2019-09" db="EMBL/GenBank/DDBJ databases">
        <authorList>
            <person name="Depoorter E."/>
        </authorList>
    </citation>
    <scope>NUCLEOTIDE SEQUENCE [LARGE SCALE GENOMIC DNA]</scope>
    <source>
        <strain evidence="1">LMG 20980</strain>
    </source>
</reference>
<proteinExistence type="predicted"/>
<accession>A0A6P2G6G4</accession>
<evidence type="ECO:0000313" key="1">
    <source>
        <dbReference type="EMBL" id="VVU49165.1"/>
    </source>
</evidence>
<evidence type="ECO:0000313" key="2">
    <source>
        <dbReference type="Proteomes" id="UP000494201"/>
    </source>
</evidence>
<gene>
    <name evidence="1" type="ORF">BAN20980_01864</name>
</gene>
<protein>
    <submittedName>
        <fullName evidence="1">Uncharacterized protein</fullName>
    </submittedName>
</protein>
<dbReference type="Proteomes" id="UP000494201">
    <property type="component" value="Unassembled WGS sequence"/>
</dbReference>
<sequence length="67" mass="7077">MDVLSIAQHCGMQLTLDARIGREECRSAHGSVEALERFAEALVASLGCGESGRAGLAERGAPHTRRA</sequence>
<organism evidence="1 2">
    <name type="scientific">Burkholderia anthina</name>
    <dbReference type="NCBI Taxonomy" id="179879"/>
    <lineage>
        <taxon>Bacteria</taxon>
        <taxon>Pseudomonadati</taxon>
        <taxon>Pseudomonadota</taxon>
        <taxon>Betaproteobacteria</taxon>
        <taxon>Burkholderiales</taxon>
        <taxon>Burkholderiaceae</taxon>
        <taxon>Burkholderia</taxon>
        <taxon>Burkholderia cepacia complex</taxon>
    </lineage>
</organism>
<dbReference type="AlphaFoldDB" id="A0A6P2G6G4"/>